<keyword evidence="4" id="KW-1185">Reference proteome</keyword>
<dbReference type="GO" id="GO:0004725">
    <property type="term" value="F:protein tyrosine phosphatase activity"/>
    <property type="evidence" value="ECO:0007669"/>
    <property type="project" value="InterPro"/>
</dbReference>
<evidence type="ECO:0000259" key="2">
    <source>
        <dbReference type="PROSITE" id="PS50056"/>
    </source>
</evidence>
<dbReference type="AlphaFoldDB" id="W2TVP9"/>
<sequence length="191" mass="21480">MRTISVGESQQYGSLVVRNIRVDGTVDPLFTVTYLYIKEISIIDEVSRNYNQSIAMTDPMCLRWSIGNGIGNICVIARLQKTPTIVQCLDGCGRSGTLVAIETVLMQFLRGSPLDDDTVFLSTVFVRLQRRFAVSSALHYLFIYRTVLHWIAPYVTSIYQRFALGLSYPGVGFIAKYESMVKNLSKITPAY</sequence>
<dbReference type="SMART" id="SM00404">
    <property type="entry name" value="PTPc_motif"/>
    <property type="match status" value="1"/>
</dbReference>
<evidence type="ECO:0000313" key="3">
    <source>
        <dbReference type="EMBL" id="ETN85127.1"/>
    </source>
</evidence>
<dbReference type="PROSITE" id="PS50056">
    <property type="entry name" value="TYR_PHOSPHATASE_2"/>
    <property type="match status" value="1"/>
</dbReference>
<dbReference type="PANTHER" id="PTHR46163">
    <property type="entry name" value="TYROSINE-PROTEIN PHOSPHATASE-RELATED"/>
    <property type="match status" value="1"/>
</dbReference>
<feature type="domain" description="Tyrosine specific protein phosphatases" evidence="2">
    <location>
        <begin position="83"/>
        <end position="141"/>
    </location>
</feature>
<dbReference type="Gene3D" id="3.90.190.10">
    <property type="entry name" value="Protein tyrosine phosphatase superfamily"/>
    <property type="match status" value="1"/>
</dbReference>
<dbReference type="InterPro" id="IPR052782">
    <property type="entry name" value="Oocyte-zygote_transition_reg"/>
</dbReference>
<gene>
    <name evidence="3" type="ORF">NECAME_16901</name>
</gene>
<dbReference type="PANTHER" id="PTHR46163:SF7">
    <property type="entry name" value="PROTEIN TYROSINE PHOSPHATASE-LIKE PROTEIN EGG-3"/>
    <property type="match status" value="1"/>
</dbReference>
<proteinExistence type="predicted"/>
<dbReference type="OrthoDB" id="5834449at2759"/>
<feature type="domain" description="Tyrosine-protein phosphatase" evidence="1">
    <location>
        <begin position="1"/>
        <end position="150"/>
    </location>
</feature>
<accession>W2TVP9</accession>
<evidence type="ECO:0000313" key="4">
    <source>
        <dbReference type="Proteomes" id="UP000053676"/>
    </source>
</evidence>
<dbReference type="OMA" id="SNCKIDY"/>
<evidence type="ECO:0000259" key="1">
    <source>
        <dbReference type="PROSITE" id="PS50055"/>
    </source>
</evidence>
<dbReference type="Pfam" id="PF00102">
    <property type="entry name" value="Y_phosphatase"/>
    <property type="match status" value="1"/>
</dbReference>
<dbReference type="EMBL" id="KI657801">
    <property type="protein sequence ID" value="ETN85127.1"/>
    <property type="molecule type" value="Genomic_DNA"/>
</dbReference>
<dbReference type="KEGG" id="nai:NECAME_16901"/>
<dbReference type="InterPro" id="IPR029021">
    <property type="entry name" value="Prot-tyrosine_phosphatase-like"/>
</dbReference>
<protein>
    <submittedName>
        <fullName evidence="3">Protein-tyrosine phosphatase</fullName>
    </submittedName>
</protein>
<dbReference type="STRING" id="51031.W2TVP9"/>
<dbReference type="InterPro" id="IPR003595">
    <property type="entry name" value="Tyr_Pase_cat"/>
</dbReference>
<name>W2TVP9_NECAM</name>
<dbReference type="InterPro" id="IPR000387">
    <property type="entry name" value="Tyr_Pase_dom"/>
</dbReference>
<organism evidence="3 4">
    <name type="scientific">Necator americanus</name>
    <name type="common">Human hookworm</name>
    <dbReference type="NCBI Taxonomy" id="51031"/>
    <lineage>
        <taxon>Eukaryota</taxon>
        <taxon>Metazoa</taxon>
        <taxon>Ecdysozoa</taxon>
        <taxon>Nematoda</taxon>
        <taxon>Chromadorea</taxon>
        <taxon>Rhabditida</taxon>
        <taxon>Rhabditina</taxon>
        <taxon>Rhabditomorpha</taxon>
        <taxon>Strongyloidea</taxon>
        <taxon>Ancylostomatidae</taxon>
        <taxon>Bunostominae</taxon>
        <taxon>Necator</taxon>
    </lineage>
</organism>
<dbReference type="PROSITE" id="PS50055">
    <property type="entry name" value="TYR_PHOSPHATASE_PTP"/>
    <property type="match status" value="1"/>
</dbReference>
<reference evidence="4" key="1">
    <citation type="journal article" date="2014" name="Nat. Genet.">
        <title>Genome of the human hookworm Necator americanus.</title>
        <authorList>
            <person name="Tang Y.T."/>
            <person name="Gao X."/>
            <person name="Rosa B.A."/>
            <person name="Abubucker S."/>
            <person name="Hallsworth-Pepin K."/>
            <person name="Martin J."/>
            <person name="Tyagi R."/>
            <person name="Heizer E."/>
            <person name="Zhang X."/>
            <person name="Bhonagiri-Palsikar V."/>
            <person name="Minx P."/>
            <person name="Warren W.C."/>
            <person name="Wang Q."/>
            <person name="Zhan B."/>
            <person name="Hotez P.J."/>
            <person name="Sternberg P.W."/>
            <person name="Dougall A."/>
            <person name="Gaze S.T."/>
            <person name="Mulvenna J."/>
            <person name="Sotillo J."/>
            <person name="Ranganathan S."/>
            <person name="Rabelo E.M."/>
            <person name="Wilson R.K."/>
            <person name="Felgner P.L."/>
            <person name="Bethony J."/>
            <person name="Hawdon J.M."/>
            <person name="Gasser R.B."/>
            <person name="Loukas A."/>
            <person name="Mitreva M."/>
        </authorList>
    </citation>
    <scope>NUCLEOTIDE SEQUENCE [LARGE SCALE GENOMIC DNA]</scope>
</reference>
<dbReference type="Proteomes" id="UP000053676">
    <property type="component" value="Unassembled WGS sequence"/>
</dbReference>
<dbReference type="InterPro" id="IPR000242">
    <property type="entry name" value="PTP_cat"/>
</dbReference>
<dbReference type="SUPFAM" id="SSF52799">
    <property type="entry name" value="(Phosphotyrosine protein) phosphatases II"/>
    <property type="match status" value="1"/>
</dbReference>